<dbReference type="AlphaFoldDB" id="A0A1U7Q1E9"/>
<evidence type="ECO:0000256" key="1">
    <source>
        <dbReference type="SAM" id="Phobius"/>
    </source>
</evidence>
<keyword evidence="1" id="KW-0472">Membrane</keyword>
<proteinExistence type="predicted"/>
<gene>
    <name evidence="2" type="ORF">SAMN05660493_03197</name>
</gene>
<sequence>MPHPKDFGNPVFDDTQLPNLPILLIQLLMNIVTIEFFECFLQSGLALVFFKIPVNTFSCFIIYSGANDVDVIIGGVVMKDDQVGLFSVTHFVINFQRYRKVAL</sequence>
<organism evidence="2 3">
    <name type="scientific">Epilithonimonas bovis DSM 19482</name>
    <dbReference type="NCBI Taxonomy" id="1121284"/>
    <lineage>
        <taxon>Bacteria</taxon>
        <taxon>Pseudomonadati</taxon>
        <taxon>Bacteroidota</taxon>
        <taxon>Flavobacteriia</taxon>
        <taxon>Flavobacteriales</taxon>
        <taxon>Weeksellaceae</taxon>
        <taxon>Chryseobacterium group</taxon>
        <taxon>Epilithonimonas</taxon>
    </lineage>
</organism>
<evidence type="ECO:0000313" key="2">
    <source>
        <dbReference type="EMBL" id="SIT98622.1"/>
    </source>
</evidence>
<keyword evidence="1" id="KW-1133">Transmembrane helix</keyword>
<dbReference type="Proteomes" id="UP000187261">
    <property type="component" value="Unassembled WGS sequence"/>
</dbReference>
<dbReference type="EMBL" id="FTPU01000060">
    <property type="protein sequence ID" value="SIT98622.1"/>
    <property type="molecule type" value="Genomic_DNA"/>
</dbReference>
<accession>A0A1U7Q1E9</accession>
<evidence type="ECO:0000313" key="3">
    <source>
        <dbReference type="Proteomes" id="UP000187261"/>
    </source>
</evidence>
<keyword evidence="1" id="KW-0812">Transmembrane</keyword>
<keyword evidence="3" id="KW-1185">Reference proteome</keyword>
<dbReference type="STRING" id="1121284.SAMN05660493_03197"/>
<name>A0A1U7Q1E9_9FLAO</name>
<reference evidence="3" key="1">
    <citation type="submission" date="2016-10" db="EMBL/GenBank/DDBJ databases">
        <authorList>
            <person name="Varghese N."/>
            <person name="Submissions S."/>
        </authorList>
    </citation>
    <scope>NUCLEOTIDE SEQUENCE [LARGE SCALE GENOMIC DNA]</scope>
    <source>
        <strain evidence="3">DSM 19482</strain>
    </source>
</reference>
<protein>
    <submittedName>
        <fullName evidence="2">Uncharacterized protein</fullName>
    </submittedName>
</protein>
<feature type="transmembrane region" description="Helical" evidence="1">
    <location>
        <begin position="20"/>
        <end position="41"/>
    </location>
</feature>